<sequence>MKIVHVISGGETGGSRKHVVTLLEKFPKEEVTLIVFQEGKLLEEARAAGIDVKLLSQKSRYDLSILKRLTEFVNEGDYDIIHTHGPRANLFGALIKARFKKATWVTTIHSDPKLDFVRTGIKGILFSNLNLWAIKKIDYFFAVSERFKENLVSIGINGEKIKAIFNGIEFNEQLPEPSLSREDLHIPAGALVITMVARLHPIKGHDNVFEALKKIGNQNIHLLLVGDGPIEKELKEKVKSLQLEKQVHFLGFRSDVNDVLQISDLSLLASFSESFPLALLESANMRKPVITTDVGGVASLVSDKTFGWVIPIDDIPTLQAAIEEANQIIEQLPEMGIALYEHASTNFSIEKLYIVTRSEYEQIKTIR</sequence>
<accession>A0A1S2LX92</accession>
<reference evidence="5 6" key="3">
    <citation type="journal article" date="2019" name="Int. J. Syst. Evol. Microbiol.">
        <title>Anaerobacillus isosaccharinicus sp. nov., an alkaliphilic bacterium which degrades isosaccharinic acid.</title>
        <authorList>
            <person name="Bassil N.M."/>
            <person name="Lloyd J.R."/>
        </authorList>
    </citation>
    <scope>NUCLEOTIDE SEQUENCE [LARGE SCALE GENOMIC DNA]</scope>
    <source>
        <strain evidence="5 6">NB2006</strain>
    </source>
</reference>
<evidence type="ECO:0000259" key="2">
    <source>
        <dbReference type="Pfam" id="PF13439"/>
    </source>
</evidence>
<dbReference type="Pfam" id="PF00534">
    <property type="entry name" value="Glycos_transf_1"/>
    <property type="match status" value="1"/>
</dbReference>
<dbReference type="Pfam" id="PF13439">
    <property type="entry name" value="Glyco_transf_4"/>
    <property type="match status" value="1"/>
</dbReference>
<feature type="domain" description="Glycosyl transferase family 1" evidence="1">
    <location>
        <begin position="181"/>
        <end position="325"/>
    </location>
</feature>
<evidence type="ECO:0000313" key="6">
    <source>
        <dbReference type="Proteomes" id="UP000180175"/>
    </source>
</evidence>
<protein>
    <submittedName>
        <fullName evidence="3">Glycosyltransferase</fullName>
    </submittedName>
</protein>
<keyword evidence="6" id="KW-1185">Reference proteome</keyword>
<dbReference type="KEGG" id="aia:AWH56_006030"/>
<dbReference type="Gene3D" id="3.40.50.2000">
    <property type="entry name" value="Glycogen Phosphorylase B"/>
    <property type="match status" value="2"/>
</dbReference>
<evidence type="ECO:0000313" key="4">
    <source>
        <dbReference type="EMBL" id="OIJ20211.1"/>
    </source>
</evidence>
<reference evidence="5 6" key="2">
    <citation type="journal article" date="2017" name="Genome Announc.">
        <title>Draft Genome Sequences of Four Alkaliphilic Bacteria Belonging to the Anaerobacillus Genus.</title>
        <authorList>
            <person name="Bassil N.M."/>
            <person name="Lloyd J.R."/>
        </authorList>
    </citation>
    <scope>NUCLEOTIDE SEQUENCE [LARGE SCALE GENOMIC DNA]</scope>
    <source>
        <strain evidence="5 6">NB2006</strain>
    </source>
</reference>
<dbReference type="EMBL" id="CP063356">
    <property type="protein sequence ID" value="QOY37190.1"/>
    <property type="molecule type" value="Genomic_DNA"/>
</dbReference>
<gene>
    <name evidence="5" type="ORF">AWH56_006030</name>
    <name evidence="4" type="ORF">AWH56_08385</name>
    <name evidence="3" type="ORF">AWH56_10740</name>
</gene>
<feature type="domain" description="Glycosyltransferase subfamily 4-like N-terminal" evidence="2">
    <location>
        <begin position="13"/>
        <end position="169"/>
    </location>
</feature>
<dbReference type="InterPro" id="IPR028098">
    <property type="entry name" value="Glyco_trans_4-like_N"/>
</dbReference>
<dbReference type="Proteomes" id="UP000180175">
    <property type="component" value="Chromosome"/>
</dbReference>
<dbReference type="PANTHER" id="PTHR12526">
    <property type="entry name" value="GLYCOSYLTRANSFERASE"/>
    <property type="match status" value="1"/>
</dbReference>
<reference evidence="5" key="4">
    <citation type="submission" date="2020-10" db="EMBL/GenBank/DDBJ databases">
        <authorList>
            <person name="Bassil N.M."/>
            <person name="Lloyd J.R."/>
        </authorList>
    </citation>
    <scope>NUCLEOTIDE SEQUENCE</scope>
    <source>
        <strain evidence="5">NB2006</strain>
    </source>
</reference>
<dbReference type="AlphaFoldDB" id="A0A1S2LX92"/>
<evidence type="ECO:0000259" key="1">
    <source>
        <dbReference type="Pfam" id="PF00534"/>
    </source>
</evidence>
<dbReference type="OrthoDB" id="9804196at2"/>
<proteinExistence type="predicted"/>
<evidence type="ECO:0000313" key="5">
    <source>
        <dbReference type="EMBL" id="QOY37190.1"/>
    </source>
</evidence>
<organism evidence="3 6">
    <name type="scientific">Anaerobacillus isosaccharinicus</name>
    <dbReference type="NCBI Taxonomy" id="1532552"/>
    <lineage>
        <taxon>Bacteria</taxon>
        <taxon>Bacillati</taxon>
        <taxon>Bacillota</taxon>
        <taxon>Bacilli</taxon>
        <taxon>Bacillales</taxon>
        <taxon>Bacillaceae</taxon>
        <taxon>Anaerobacillus</taxon>
    </lineage>
</organism>
<keyword evidence="3" id="KW-0808">Transferase</keyword>
<dbReference type="SUPFAM" id="SSF53756">
    <property type="entry name" value="UDP-Glycosyltransferase/glycogen phosphorylase"/>
    <property type="match status" value="1"/>
</dbReference>
<evidence type="ECO:0000313" key="3">
    <source>
        <dbReference type="EMBL" id="OIJ16966.1"/>
    </source>
</evidence>
<dbReference type="EMBL" id="LQXD01000073">
    <property type="protein sequence ID" value="OIJ20211.1"/>
    <property type="molecule type" value="Genomic_DNA"/>
</dbReference>
<dbReference type="PANTHER" id="PTHR12526:SF638">
    <property type="entry name" value="SPORE COAT PROTEIN SA"/>
    <property type="match status" value="1"/>
</dbReference>
<dbReference type="InterPro" id="IPR001296">
    <property type="entry name" value="Glyco_trans_1"/>
</dbReference>
<dbReference type="GO" id="GO:0016757">
    <property type="term" value="F:glycosyltransferase activity"/>
    <property type="evidence" value="ECO:0007669"/>
    <property type="project" value="InterPro"/>
</dbReference>
<dbReference type="RefSeq" id="WP_071316720.1">
    <property type="nucleotide sequence ID" value="NZ_CP063356.2"/>
</dbReference>
<dbReference type="EMBL" id="LQXD01000096">
    <property type="protein sequence ID" value="OIJ16966.1"/>
    <property type="molecule type" value="Genomic_DNA"/>
</dbReference>
<name>A0A1S2LX92_9BACI</name>
<reference evidence="3 6" key="1">
    <citation type="submission" date="2016-10" db="EMBL/GenBank/DDBJ databases">
        <title>Draft genome sequences of four alkaliphilic bacteria belonging to the Anaerobacillus genus.</title>
        <authorList>
            <person name="Bassil N.M."/>
            <person name="Lloyd J.R."/>
        </authorList>
    </citation>
    <scope>NUCLEOTIDE SEQUENCE [LARGE SCALE GENOMIC DNA]</scope>
    <source>
        <strain evidence="3 6">NB2006</strain>
    </source>
</reference>